<feature type="region of interest" description="Disordered" evidence="3">
    <location>
        <begin position="764"/>
        <end position="789"/>
    </location>
</feature>
<keyword evidence="2" id="KW-0653">Protein transport</keyword>
<dbReference type="STRING" id="717646.M2M2A1"/>
<dbReference type="EMBL" id="KB445550">
    <property type="protein sequence ID" value="EMD01228.1"/>
    <property type="molecule type" value="Genomic_DNA"/>
</dbReference>
<feature type="region of interest" description="Disordered" evidence="3">
    <location>
        <begin position="480"/>
        <end position="511"/>
    </location>
</feature>
<evidence type="ECO:0000256" key="3">
    <source>
        <dbReference type="SAM" id="MobiDB-lite"/>
    </source>
</evidence>
<evidence type="ECO:0000259" key="6">
    <source>
        <dbReference type="Pfam" id="PF16213"/>
    </source>
</evidence>
<dbReference type="Pfam" id="PF12783">
    <property type="entry name" value="Sec7-like_HUS"/>
    <property type="match status" value="1"/>
</dbReference>
<dbReference type="eggNOG" id="KOG1848">
    <property type="taxonomic scope" value="Eukaryota"/>
</dbReference>
<protein>
    <recommendedName>
        <fullName evidence="9">Endosomal peripheral membrane protein</fullName>
    </recommendedName>
</protein>
<organism evidence="7 8">
    <name type="scientific">Baudoinia panamericana (strain UAMH 10762)</name>
    <name type="common">Angels' share fungus</name>
    <name type="synonym">Baudoinia compniacensis (strain UAMH 10762)</name>
    <dbReference type="NCBI Taxonomy" id="717646"/>
    <lineage>
        <taxon>Eukaryota</taxon>
        <taxon>Fungi</taxon>
        <taxon>Dikarya</taxon>
        <taxon>Ascomycota</taxon>
        <taxon>Pezizomycotina</taxon>
        <taxon>Dothideomycetes</taxon>
        <taxon>Dothideomycetidae</taxon>
        <taxon>Mycosphaerellales</taxon>
        <taxon>Teratosphaeriaceae</taxon>
        <taxon>Baudoinia</taxon>
    </lineage>
</organism>
<feature type="domain" description="Mon2/Sec7/BIG1-like HUS" evidence="4">
    <location>
        <begin position="200"/>
        <end position="353"/>
    </location>
</feature>
<accession>M2M2A1</accession>
<dbReference type="SUPFAM" id="SSF48371">
    <property type="entry name" value="ARM repeat"/>
    <property type="match status" value="1"/>
</dbReference>
<dbReference type="GeneID" id="19109647"/>
<reference evidence="7 8" key="1">
    <citation type="journal article" date="2012" name="PLoS Pathog.">
        <title>Diverse lifestyles and strategies of plant pathogenesis encoded in the genomes of eighteen Dothideomycetes fungi.</title>
        <authorList>
            <person name="Ohm R.A."/>
            <person name="Feau N."/>
            <person name="Henrissat B."/>
            <person name="Schoch C.L."/>
            <person name="Horwitz B.A."/>
            <person name="Barry K.W."/>
            <person name="Condon B.J."/>
            <person name="Copeland A.C."/>
            <person name="Dhillon B."/>
            <person name="Glaser F."/>
            <person name="Hesse C.N."/>
            <person name="Kosti I."/>
            <person name="LaButti K."/>
            <person name="Lindquist E.A."/>
            <person name="Lucas S."/>
            <person name="Salamov A.A."/>
            <person name="Bradshaw R.E."/>
            <person name="Ciuffetti L."/>
            <person name="Hamelin R.C."/>
            <person name="Kema G.H.J."/>
            <person name="Lawrence C."/>
            <person name="Scott J.A."/>
            <person name="Spatafora J.W."/>
            <person name="Turgeon B.G."/>
            <person name="de Wit P.J.G.M."/>
            <person name="Zhong S."/>
            <person name="Goodwin S.B."/>
            <person name="Grigoriev I.V."/>
        </authorList>
    </citation>
    <scope>NUCLEOTIDE SEQUENCE [LARGE SCALE GENOMIC DNA]</scope>
    <source>
        <strain evidence="7 8">UAMH 10762</strain>
    </source>
</reference>
<dbReference type="InterPro" id="IPR016024">
    <property type="entry name" value="ARM-type_fold"/>
</dbReference>
<dbReference type="HOGENOM" id="CLU_001169_1_0_1"/>
<evidence type="ECO:0000313" key="8">
    <source>
        <dbReference type="Proteomes" id="UP000011761"/>
    </source>
</evidence>
<dbReference type="GO" id="GO:0005794">
    <property type="term" value="C:Golgi apparatus"/>
    <property type="evidence" value="ECO:0007669"/>
    <property type="project" value="UniProtKB-ARBA"/>
</dbReference>
<dbReference type="Pfam" id="PF16213">
    <property type="entry name" value="DCB"/>
    <property type="match status" value="1"/>
</dbReference>
<evidence type="ECO:0000256" key="1">
    <source>
        <dbReference type="ARBA" id="ARBA00022448"/>
    </source>
</evidence>
<feature type="domain" description="Mon2/Sec7/BIG1-like dimerisation and cyclophilin-binding" evidence="6">
    <location>
        <begin position="4"/>
        <end position="175"/>
    </location>
</feature>
<dbReference type="RefSeq" id="XP_007672412.1">
    <property type="nucleotide sequence ID" value="XM_007674222.1"/>
</dbReference>
<dbReference type="InterPro" id="IPR032817">
    <property type="entry name" value="Mon2_C"/>
</dbReference>
<dbReference type="OrthoDB" id="294853at2759"/>
<dbReference type="Pfam" id="PF16206">
    <property type="entry name" value="Mon2_C"/>
    <property type="match status" value="1"/>
</dbReference>
<dbReference type="InterPro" id="IPR032691">
    <property type="entry name" value="Mon2/Sec7/BIG1-like_HUS"/>
</dbReference>
<dbReference type="OMA" id="AWRLCLN"/>
<sequence length="1681" mass="182652">MSQTLLASELTTLISEAKRKHGELKNAAEKSLQDLKALPSTSEQQLAGDLSRRPTFIDPFLIACETRIPKLAVSGLACLQRLVVSRALPRTRLKETLDAFNACSELGLDLQLKILQALPSLLQNYANELQDDLLASALQLCASLQSAKAQTVSGVAAATLQQLVAAVFEKVVDEDRKATDIAATHEVSGDNGPLMLRPAAFDAYRTFRDLVLAAEGRPTKFVLLSSLSPETSLEMIWSSLTANTRLFVSHSELSSIVRSNVIPTVTKCLSEKLSFSVTVRSLRIMDLLIGRHFNRFPGEFEVAIGLLTQNLDTDATAPWKRALAMEMIRNFFGNTGLIIEAYAAYDDAEDGKTVVQDLMSAFVRMSAEKPAVIGLGQESSVPIRQSLDKVPVAAEQLPEQIGSGMVRSMSIALGVAESGVAGISPQLSLPRLACLDQLDKAEPPTLPETYVYALVLECLTSLSESLARVVLPLTVRQDKDAPAQGGSGMSEEVNGNFPEKRPDRVVRSQSYQKRTVPINPLELEDGNVPTRVGTVANLVSTCWPAVLATSSTFLNASLEEQYYRNLIKSYQRFTQVAGLLRLKTPRDALMTTLCKCAVPAHILKAATADSARPPSTPVSESPRAASFMSLEGLVSQASSLSMDRDRRSSIEPLIPVLSTRNLLCLRALLNLAIALGPALDTAITLAVDVLRDADVILSSKGSQHWLRQMQTQKAKDASGAVHAFMAEITAVESAASRLLDSTVDYPNDSFRTVLQAFTRLLSRGREGAEPPSRTETVSPPATPTLARRSFSGLPGINPMVRMRERDYQFVIPKLGTLAKLNIARFVAFKPEESGWNILVEELIYLAASTSQPREPRRAATDVLCKMAAETVASTMSADEELRGVIQQRAMAVLQRLVEDLRAQDQEPTNVGSEAQGHVLEALRSILERCGETMVAGWSESIAMLSSAFKRTETSHSEGTDATKSWARVSSELVSPQIGRVAFASAQLVGADFLGALPDSVLPSLTELLYRFVAQTEDLNIALTAVTMTMSVADYLVNNEAAVGLDALAEQLGDSGLPPADLGTDATSSKSSQLLLLLLRLRTVVSETQKEVRNAAFQTICSILTNHGDKLSATAWDLLLRSVVLEVAADDRQLYNAEEQPDEGSYKSADASISQAIVFGVASLLAQHIRQIEQTKRLPILWETLLIRFEAYVDCHRPALSEAVYSGLSRILSHLPSGSPTWTTPANRALAMWLHGPPHDSVDVSKHEDNEGALTAYIETGVGLYRLTNRDIGPAQCRELIDNVYSCIRRANGPRYGGDVNSMSNLQIKAMSLLRGIRTDQPSVPSSLISTTARLCVLHHGQTEGETAANGPTFIAVSSEAIHWLQQLLHAHVGNTELVETGAILISIQSLSKVISDKYLHPAKHKDVSLWRRATSALLGLSLPLLNLTSDGSVAWETRLALWSMLVTVAAGIVGASGIDSMSDTNEVYEDEKFDIESFRKLRDVLVPRLSQTSLPDTIKIAYCRALFDASIVHATERGELPPPSGSPLYNIGNIRRGRAKRVPFARREEMSYVCFAELIALSSVEGSVALSHSAAPLLVLRLAIPIRAYIADQSLRGRSPQPMSELQELLHSFDQIKKLRLHHRALVADPVADGRAGSDAHLVYLYPLLVKAVAVAANKWYGADEVLIPLQGVLEAITPVR</sequence>
<gene>
    <name evidence="7" type="ORF">BAUCODRAFT_202568</name>
</gene>
<evidence type="ECO:0000259" key="4">
    <source>
        <dbReference type="Pfam" id="PF12783"/>
    </source>
</evidence>
<dbReference type="KEGG" id="bcom:BAUCODRAFT_202568"/>
<dbReference type="InterPro" id="IPR032629">
    <property type="entry name" value="DCB_dom"/>
</dbReference>
<keyword evidence="1" id="KW-0813">Transport</keyword>
<evidence type="ECO:0008006" key="9">
    <source>
        <dbReference type="Google" id="ProtNLM"/>
    </source>
</evidence>
<dbReference type="GO" id="GO:0015031">
    <property type="term" value="P:protein transport"/>
    <property type="evidence" value="ECO:0007669"/>
    <property type="project" value="UniProtKB-KW"/>
</dbReference>
<dbReference type="Proteomes" id="UP000011761">
    <property type="component" value="Unassembled WGS sequence"/>
</dbReference>
<evidence type="ECO:0000313" key="7">
    <source>
        <dbReference type="EMBL" id="EMD01228.1"/>
    </source>
</evidence>
<name>M2M2A1_BAUPA</name>
<evidence type="ECO:0000256" key="2">
    <source>
        <dbReference type="ARBA" id="ARBA00022927"/>
    </source>
</evidence>
<evidence type="ECO:0000259" key="5">
    <source>
        <dbReference type="Pfam" id="PF16206"/>
    </source>
</evidence>
<feature type="domain" description="Mon2 C-terminal" evidence="5">
    <location>
        <begin position="991"/>
        <end position="1132"/>
    </location>
</feature>
<keyword evidence="8" id="KW-1185">Reference proteome</keyword>
<proteinExistence type="predicted"/>